<evidence type="ECO:0000256" key="6">
    <source>
        <dbReference type="ARBA" id="ARBA00022801"/>
    </source>
</evidence>
<dbReference type="GO" id="GO:0005986">
    <property type="term" value="P:sucrose biosynthetic process"/>
    <property type="evidence" value="ECO:0007669"/>
    <property type="project" value="TreeGrafter"/>
</dbReference>
<evidence type="ECO:0000256" key="1">
    <source>
        <dbReference type="ARBA" id="ARBA00001273"/>
    </source>
</evidence>
<dbReference type="EC" id="3.1.3.11" evidence="3 12"/>
<feature type="binding site" evidence="12">
    <location>
        <position position="114"/>
    </location>
    <ligand>
        <name>Mg(2+)</name>
        <dbReference type="ChEBI" id="CHEBI:18420"/>
        <label>2</label>
    </ligand>
</feature>
<dbReference type="InterPro" id="IPR044015">
    <property type="entry name" value="FBPase_C_dom"/>
</dbReference>
<comment type="caution">
    <text evidence="12">Lacks conserved residue(s) required for the propagation of feature annotation.</text>
</comment>
<keyword evidence="6 12" id="KW-0378">Hydrolase</keyword>
<feature type="binding site" evidence="12">
    <location>
        <position position="111"/>
    </location>
    <ligand>
        <name>Mg(2+)</name>
        <dbReference type="ChEBI" id="CHEBI:18420"/>
        <label>1</label>
    </ligand>
</feature>
<evidence type="ECO:0000256" key="10">
    <source>
        <dbReference type="ARBA" id="ARBA00072069"/>
    </source>
</evidence>
<dbReference type="GO" id="GO:0042132">
    <property type="term" value="F:fructose 1,6-bisphosphate 1-phosphatase activity"/>
    <property type="evidence" value="ECO:0007669"/>
    <property type="project" value="UniProtKB-UniRule"/>
</dbReference>
<evidence type="ECO:0000256" key="13">
    <source>
        <dbReference type="RuleBase" id="RU000508"/>
    </source>
</evidence>
<dbReference type="PANTHER" id="PTHR11556">
    <property type="entry name" value="FRUCTOSE-1,6-BISPHOSPHATASE-RELATED"/>
    <property type="match status" value="1"/>
</dbReference>
<dbReference type="EMBL" id="PCWN01000005">
    <property type="protein sequence ID" value="PIR04330.1"/>
    <property type="molecule type" value="Genomic_DNA"/>
</dbReference>
<feature type="domain" description="Fructose-1-6-bisphosphatase class I N-terminal" evidence="14">
    <location>
        <begin position="4"/>
        <end position="191"/>
    </location>
</feature>
<dbReference type="PIRSF" id="PIRSF000904">
    <property type="entry name" value="FBPtase_SBPase"/>
    <property type="match status" value="1"/>
</dbReference>
<evidence type="ECO:0000256" key="9">
    <source>
        <dbReference type="ARBA" id="ARBA00024331"/>
    </source>
</evidence>
<keyword evidence="4 12" id="KW-0963">Cytoplasm</keyword>
<protein>
    <recommendedName>
        <fullName evidence="10 12">Fructose-1,6-bisphosphatase class 1</fullName>
        <shortName evidence="12">FBPase class 1</shortName>
        <ecNumber evidence="3 12">3.1.3.11</ecNumber>
    </recommendedName>
    <alternativeName>
        <fullName evidence="11 12">D-fructose-1,6-bisphosphate 1-phosphohydrolase class 1</fullName>
    </alternativeName>
</protein>
<keyword evidence="7 12" id="KW-0460">Magnesium</keyword>
<feature type="binding site" evidence="12">
    <location>
        <begin position="114"/>
        <end position="117"/>
    </location>
    <ligand>
        <name>substrate</name>
    </ligand>
</feature>
<dbReference type="SUPFAM" id="SSF56655">
    <property type="entry name" value="Carbohydrate phosphatase"/>
    <property type="match status" value="1"/>
</dbReference>
<dbReference type="InterPro" id="IPR028343">
    <property type="entry name" value="FBPtase"/>
</dbReference>
<accession>A0A2H0N5Z6</accession>
<evidence type="ECO:0000256" key="2">
    <source>
        <dbReference type="ARBA" id="ARBA00010941"/>
    </source>
</evidence>
<dbReference type="HAMAP" id="MF_01855">
    <property type="entry name" value="FBPase_class1"/>
    <property type="match status" value="1"/>
</dbReference>
<feature type="domain" description="Fructose-1-6-bisphosphatase class 1 C-terminal" evidence="15">
    <location>
        <begin position="196"/>
        <end position="313"/>
    </location>
</feature>
<comment type="caution">
    <text evidence="16">The sequence shown here is derived from an EMBL/GenBank/DDBJ whole genome shotgun (WGS) entry which is preliminary data.</text>
</comment>
<dbReference type="GO" id="GO:0006000">
    <property type="term" value="P:fructose metabolic process"/>
    <property type="evidence" value="ECO:0007669"/>
    <property type="project" value="TreeGrafter"/>
</dbReference>
<dbReference type="InterPro" id="IPR000146">
    <property type="entry name" value="FBPase_class-1"/>
</dbReference>
<organism evidence="16 17">
    <name type="scientific">Candidatus Magasanikbacteria bacterium CG11_big_fil_rev_8_21_14_0_20_39_34</name>
    <dbReference type="NCBI Taxonomy" id="1974653"/>
    <lineage>
        <taxon>Bacteria</taxon>
        <taxon>Candidatus Magasanikiibacteriota</taxon>
    </lineage>
</organism>
<feature type="binding site" evidence="12">
    <location>
        <position position="206"/>
    </location>
    <ligand>
        <name>substrate</name>
    </ligand>
</feature>
<evidence type="ECO:0000256" key="8">
    <source>
        <dbReference type="ARBA" id="ARBA00023277"/>
    </source>
</evidence>
<evidence type="ECO:0000259" key="14">
    <source>
        <dbReference type="Pfam" id="PF00316"/>
    </source>
</evidence>
<feature type="binding site" evidence="12">
    <location>
        <position position="274"/>
    </location>
    <ligand>
        <name>Mg(2+)</name>
        <dbReference type="ChEBI" id="CHEBI:18420"/>
        <label>2</label>
    </ligand>
</feature>
<dbReference type="Proteomes" id="UP000229600">
    <property type="component" value="Unassembled WGS sequence"/>
</dbReference>
<dbReference type="PRINTS" id="PR00115">
    <property type="entry name" value="F16BPHPHTASE"/>
</dbReference>
<sequence>MPQTLTQFLLQHLADHTDQKDLTLIVNDLGVIGKILSHEINRAGLSGILGVHGSTNIQGEVVQKLDSFANELCKDYLRQTGHFAALASEEEDSVVDMEAFGKDAKYIIAFDPLDGSSNIDVNGSIGTLFSVHSRIHDLDRLDEKQFLQRGRDQVLAGYILYGSSTVFVFSLGNGVFEFTLNQGMGEFILSRENIKIPKKLTYYSVNESNTKYFEEKYRLLIEGYKQNPDISARYVGALVADFHRNLIKGGVFLYPGVDREGNGVYKGKLRLNYELKPLAFLLEQAGGVALCEQVNILEITPNHLHERAAVILTPEETFLQL</sequence>
<comment type="subcellular location">
    <subcellularLocation>
        <location evidence="12">Cytoplasm</location>
    </subcellularLocation>
</comment>
<proteinExistence type="inferred from homology"/>
<dbReference type="InterPro" id="IPR033391">
    <property type="entry name" value="FBPase_N"/>
</dbReference>
<comment type="subunit">
    <text evidence="12">Homotetramer.</text>
</comment>
<evidence type="ECO:0000256" key="12">
    <source>
        <dbReference type="HAMAP-Rule" id="MF_01855"/>
    </source>
</evidence>
<evidence type="ECO:0000313" key="16">
    <source>
        <dbReference type="EMBL" id="PIR04330.1"/>
    </source>
</evidence>
<dbReference type="AlphaFoldDB" id="A0A2H0N5Z6"/>
<dbReference type="PANTHER" id="PTHR11556:SF35">
    <property type="entry name" value="SEDOHEPTULOSE-1,7-BISPHOSPHATASE, CHLOROPLASTIC"/>
    <property type="match status" value="1"/>
</dbReference>
<name>A0A2H0N5Z6_9BACT</name>
<dbReference type="Gene3D" id="3.40.190.80">
    <property type="match status" value="1"/>
</dbReference>
<evidence type="ECO:0000313" key="17">
    <source>
        <dbReference type="Proteomes" id="UP000229600"/>
    </source>
</evidence>
<evidence type="ECO:0000256" key="3">
    <source>
        <dbReference type="ARBA" id="ARBA00013093"/>
    </source>
</evidence>
<evidence type="ECO:0000256" key="7">
    <source>
        <dbReference type="ARBA" id="ARBA00022842"/>
    </source>
</evidence>
<evidence type="ECO:0000256" key="4">
    <source>
        <dbReference type="ARBA" id="ARBA00022490"/>
    </source>
</evidence>
<evidence type="ECO:0000259" key="15">
    <source>
        <dbReference type="Pfam" id="PF18913"/>
    </source>
</evidence>
<comment type="catalytic activity">
    <reaction evidence="1 12">
        <text>beta-D-fructose 1,6-bisphosphate + H2O = beta-D-fructose 6-phosphate + phosphate</text>
        <dbReference type="Rhea" id="RHEA:11064"/>
        <dbReference type="ChEBI" id="CHEBI:15377"/>
        <dbReference type="ChEBI" id="CHEBI:32966"/>
        <dbReference type="ChEBI" id="CHEBI:43474"/>
        <dbReference type="ChEBI" id="CHEBI:57634"/>
        <dbReference type="EC" id="3.1.3.11"/>
    </reaction>
</comment>
<dbReference type="CDD" id="cd00354">
    <property type="entry name" value="FBPase"/>
    <property type="match status" value="1"/>
</dbReference>
<dbReference type="GO" id="GO:0000287">
    <property type="term" value="F:magnesium ion binding"/>
    <property type="evidence" value="ECO:0007669"/>
    <property type="project" value="UniProtKB-UniRule"/>
</dbReference>
<reference evidence="16 17" key="1">
    <citation type="submission" date="2017-09" db="EMBL/GenBank/DDBJ databases">
        <title>Depth-based differentiation of microbial function through sediment-hosted aquifers and enrichment of novel symbionts in the deep terrestrial subsurface.</title>
        <authorList>
            <person name="Probst A.J."/>
            <person name="Ladd B."/>
            <person name="Jarett J.K."/>
            <person name="Geller-Mcgrath D.E."/>
            <person name="Sieber C.M."/>
            <person name="Emerson J.B."/>
            <person name="Anantharaman K."/>
            <person name="Thomas B.C."/>
            <person name="Malmstrom R."/>
            <person name="Stieglmeier M."/>
            <person name="Klingl A."/>
            <person name="Woyke T."/>
            <person name="Ryan C.M."/>
            <person name="Banfield J.F."/>
        </authorList>
    </citation>
    <scope>NUCLEOTIDE SEQUENCE [LARGE SCALE GENOMIC DNA]</scope>
    <source>
        <strain evidence="16">CG11_big_fil_rev_8_21_14_0_20_39_34</strain>
    </source>
</reference>
<dbReference type="PIRSF" id="PIRSF500210">
    <property type="entry name" value="FBPtase"/>
    <property type="match status" value="1"/>
</dbReference>
<dbReference type="GO" id="GO:0006094">
    <property type="term" value="P:gluconeogenesis"/>
    <property type="evidence" value="ECO:0007669"/>
    <property type="project" value="UniProtKB-UniRule"/>
</dbReference>
<dbReference type="GO" id="GO:0030388">
    <property type="term" value="P:fructose 1,6-bisphosphate metabolic process"/>
    <property type="evidence" value="ECO:0007669"/>
    <property type="project" value="TreeGrafter"/>
</dbReference>
<comment type="cofactor">
    <cofactor evidence="12">
        <name>Mg(2+)</name>
        <dbReference type="ChEBI" id="CHEBI:18420"/>
    </cofactor>
    <text evidence="12">Binds 2 magnesium ions per subunit.</text>
</comment>
<dbReference type="Pfam" id="PF00316">
    <property type="entry name" value="FBPase"/>
    <property type="match status" value="1"/>
</dbReference>
<dbReference type="GO" id="GO:0005829">
    <property type="term" value="C:cytosol"/>
    <property type="evidence" value="ECO:0007669"/>
    <property type="project" value="TreeGrafter"/>
</dbReference>
<feature type="binding site" evidence="12">
    <location>
        <position position="89"/>
    </location>
    <ligand>
        <name>Mg(2+)</name>
        <dbReference type="ChEBI" id="CHEBI:18420"/>
        <label>1</label>
    </ligand>
</feature>
<evidence type="ECO:0000256" key="11">
    <source>
        <dbReference type="ARBA" id="ARBA00081210"/>
    </source>
</evidence>
<dbReference type="Pfam" id="PF18913">
    <property type="entry name" value="FBPase_C"/>
    <property type="match status" value="1"/>
</dbReference>
<comment type="pathway">
    <text evidence="9">Carbohydrate biosynthesis.</text>
</comment>
<dbReference type="FunFam" id="3.30.540.10:FF:000002">
    <property type="entry name" value="Fructose-1,6-bisphosphatase class 1"/>
    <property type="match status" value="1"/>
</dbReference>
<dbReference type="GO" id="GO:0006002">
    <property type="term" value="P:fructose 6-phosphate metabolic process"/>
    <property type="evidence" value="ECO:0007669"/>
    <property type="project" value="TreeGrafter"/>
</dbReference>
<feature type="binding site" evidence="12">
    <location>
        <position position="234"/>
    </location>
    <ligand>
        <name>substrate</name>
    </ligand>
</feature>
<keyword evidence="8 12" id="KW-0119">Carbohydrate metabolism</keyword>
<evidence type="ECO:0000256" key="5">
    <source>
        <dbReference type="ARBA" id="ARBA00022723"/>
    </source>
</evidence>
<gene>
    <name evidence="12" type="primary">fbp</name>
    <name evidence="16" type="ORF">COV59_01700</name>
</gene>
<comment type="similarity">
    <text evidence="2 12 13">Belongs to the FBPase class 1 family.</text>
</comment>
<feature type="binding site" evidence="12">
    <location>
        <position position="268"/>
    </location>
    <ligand>
        <name>substrate</name>
    </ligand>
</feature>
<keyword evidence="5 12" id="KW-0479">Metal-binding</keyword>
<feature type="binding site" evidence="12">
    <location>
        <position position="113"/>
    </location>
    <ligand>
        <name>Mg(2+)</name>
        <dbReference type="ChEBI" id="CHEBI:18420"/>
        <label>1</label>
    </ligand>
</feature>
<dbReference type="Gene3D" id="3.30.540.10">
    <property type="entry name" value="Fructose-1,6-Bisphosphatase, subunit A, domain 1"/>
    <property type="match status" value="1"/>
</dbReference>
<feature type="binding site" evidence="12">
    <location>
        <position position="111"/>
    </location>
    <ligand>
        <name>Mg(2+)</name>
        <dbReference type="ChEBI" id="CHEBI:18420"/>
        <label>2</label>
    </ligand>
</feature>